<proteinExistence type="predicted"/>
<name>A0A147BJX2_IXORI</name>
<feature type="non-terminal residue" evidence="1">
    <location>
        <position position="111"/>
    </location>
</feature>
<reference evidence="1" key="1">
    <citation type="journal article" date="2018" name="PLoS Negl. Trop. Dis.">
        <title>Sialome diversity of ticks revealed by RNAseq of single tick salivary glands.</title>
        <authorList>
            <person name="Perner J."/>
            <person name="Kropackova S."/>
            <person name="Kopacek P."/>
            <person name="Ribeiro J.M."/>
        </authorList>
    </citation>
    <scope>NUCLEOTIDE SEQUENCE</scope>
    <source>
        <strain evidence="1">Siblings of single egg batch collected in Ceske Budejovice</strain>
        <tissue evidence="1">Salivary glands</tissue>
    </source>
</reference>
<organism evidence="1">
    <name type="scientific">Ixodes ricinus</name>
    <name type="common">Common tick</name>
    <name type="synonym">Acarus ricinus</name>
    <dbReference type="NCBI Taxonomy" id="34613"/>
    <lineage>
        <taxon>Eukaryota</taxon>
        <taxon>Metazoa</taxon>
        <taxon>Ecdysozoa</taxon>
        <taxon>Arthropoda</taxon>
        <taxon>Chelicerata</taxon>
        <taxon>Arachnida</taxon>
        <taxon>Acari</taxon>
        <taxon>Parasitiformes</taxon>
        <taxon>Ixodida</taxon>
        <taxon>Ixodoidea</taxon>
        <taxon>Ixodidae</taxon>
        <taxon>Ixodinae</taxon>
        <taxon>Ixodes</taxon>
    </lineage>
</organism>
<evidence type="ECO:0000313" key="1">
    <source>
        <dbReference type="EMBL" id="JAR91041.1"/>
    </source>
</evidence>
<feature type="non-terminal residue" evidence="1">
    <location>
        <position position="1"/>
    </location>
</feature>
<dbReference type="EMBL" id="GEGO01004363">
    <property type="protein sequence ID" value="JAR91041.1"/>
    <property type="molecule type" value="Transcribed_RNA"/>
</dbReference>
<dbReference type="AlphaFoldDB" id="A0A147BJX2"/>
<sequence length="111" mass="12493">EQYMRSNNLEIKGAPVTGNPIDIVKKIRELVGEPPENTDIDICHRVPTKKNEKNIIVRSVQRSKRNAMLEKCKKKRLTTSAIGAEGSENPMYVNEHLTRSNKQLLGAAIAR</sequence>
<accession>A0A147BJX2</accession>
<protein>
    <submittedName>
        <fullName evidence="1">Putative myosin-2 heavy chain-like protein</fullName>
    </submittedName>
</protein>